<reference evidence="6" key="1">
    <citation type="submission" date="2021-10" db="EMBL/GenBank/DDBJ databases">
        <title>The complete genome sequence of Leeia sp. TBRC 13508.</title>
        <authorList>
            <person name="Charoenyingcharoen P."/>
            <person name="Yukphan P."/>
        </authorList>
    </citation>
    <scope>NUCLEOTIDE SEQUENCE</scope>
    <source>
        <strain evidence="6">TBRC 13508</strain>
    </source>
</reference>
<dbReference type="SUPFAM" id="SSF53822">
    <property type="entry name" value="Periplasmic binding protein-like I"/>
    <property type="match status" value="1"/>
</dbReference>
<dbReference type="Gene3D" id="3.40.50.2300">
    <property type="match status" value="2"/>
</dbReference>
<sequence>MSKPTAADVAKAAGVSKWTVIRAFTPGASISERSREKILIEAAKLGYAPNLLARSLATNQTNLIAILVDDFANPHKLPALEALTKKLQLEGMASVLININDEFDHLAAMLNAAQRQVDAMVLVGTGFRPEMIQNRKTAAGAPPLFVFARQSKLDDVPYVDCDPISAMQAICEHLQQKGYRHPLYLSGPDVVSTGLGRYQFVQSYWASTCQTTVHRIQSTDYSVNSAKEVIKQHLMILPRESWPDVLICENDVLAIGAMDVLRDEFHLRVPEQMAVTGFDGTEIAALAAYDITSYAQPLEEMVVELVEMIKGRKPQQSVSLTGQLLPRQTT</sequence>
<dbReference type="SMART" id="SM00354">
    <property type="entry name" value="HTH_LACI"/>
    <property type="match status" value="1"/>
</dbReference>
<dbReference type="EMBL" id="JAJBZT010000016">
    <property type="protein sequence ID" value="MCB6185340.1"/>
    <property type="molecule type" value="Genomic_DNA"/>
</dbReference>
<dbReference type="InterPro" id="IPR028082">
    <property type="entry name" value="Peripla_BP_I"/>
</dbReference>
<proteinExistence type="predicted"/>
<keyword evidence="7" id="KW-1185">Reference proteome</keyword>
<evidence type="ECO:0000256" key="3">
    <source>
        <dbReference type="ARBA" id="ARBA00023125"/>
    </source>
</evidence>
<evidence type="ECO:0000313" key="7">
    <source>
        <dbReference type="Proteomes" id="UP001165395"/>
    </source>
</evidence>
<keyword evidence="3" id="KW-0238">DNA-binding</keyword>
<feature type="domain" description="HTH lacI-type" evidence="5">
    <location>
        <begin position="4"/>
        <end position="58"/>
    </location>
</feature>
<accession>A0ABS8DAV1</accession>
<dbReference type="SUPFAM" id="SSF47413">
    <property type="entry name" value="lambda repressor-like DNA-binding domains"/>
    <property type="match status" value="1"/>
</dbReference>
<dbReference type="RefSeq" id="WP_227182172.1">
    <property type="nucleotide sequence ID" value="NZ_JAJBZT010000016.1"/>
</dbReference>
<keyword evidence="2" id="KW-0805">Transcription regulation</keyword>
<dbReference type="InterPro" id="IPR000843">
    <property type="entry name" value="HTH_LacI"/>
</dbReference>
<keyword evidence="1" id="KW-0678">Repressor</keyword>
<dbReference type="Proteomes" id="UP001165395">
    <property type="component" value="Unassembled WGS sequence"/>
</dbReference>
<evidence type="ECO:0000256" key="2">
    <source>
        <dbReference type="ARBA" id="ARBA00023015"/>
    </source>
</evidence>
<dbReference type="PANTHER" id="PTHR30146:SF95">
    <property type="entry name" value="RIBOSE OPERON REPRESSOR"/>
    <property type="match status" value="1"/>
</dbReference>
<dbReference type="PROSITE" id="PS50932">
    <property type="entry name" value="HTH_LACI_2"/>
    <property type="match status" value="1"/>
</dbReference>
<protein>
    <submittedName>
        <fullName evidence="6">LacI family transcriptional regulator</fullName>
    </submittedName>
</protein>
<name>A0ABS8DAV1_9NEIS</name>
<dbReference type="Gene3D" id="1.10.260.40">
    <property type="entry name" value="lambda repressor-like DNA-binding domains"/>
    <property type="match status" value="1"/>
</dbReference>
<keyword evidence="4" id="KW-0804">Transcription</keyword>
<dbReference type="Pfam" id="PF00532">
    <property type="entry name" value="Peripla_BP_1"/>
    <property type="match status" value="1"/>
</dbReference>
<dbReference type="Pfam" id="PF00356">
    <property type="entry name" value="LacI"/>
    <property type="match status" value="1"/>
</dbReference>
<gene>
    <name evidence="6" type="ORF">LIN78_17475</name>
</gene>
<evidence type="ECO:0000313" key="6">
    <source>
        <dbReference type="EMBL" id="MCB6185340.1"/>
    </source>
</evidence>
<evidence type="ECO:0000256" key="1">
    <source>
        <dbReference type="ARBA" id="ARBA00022491"/>
    </source>
</evidence>
<dbReference type="PANTHER" id="PTHR30146">
    <property type="entry name" value="LACI-RELATED TRANSCRIPTIONAL REPRESSOR"/>
    <property type="match status" value="1"/>
</dbReference>
<dbReference type="InterPro" id="IPR001761">
    <property type="entry name" value="Peripla_BP/Lac1_sug-bd_dom"/>
</dbReference>
<dbReference type="InterPro" id="IPR010982">
    <property type="entry name" value="Lambda_DNA-bd_dom_sf"/>
</dbReference>
<dbReference type="CDD" id="cd01392">
    <property type="entry name" value="HTH_LacI"/>
    <property type="match status" value="1"/>
</dbReference>
<organism evidence="6 7">
    <name type="scientific">Leeia speluncae</name>
    <dbReference type="NCBI Taxonomy" id="2884804"/>
    <lineage>
        <taxon>Bacteria</taxon>
        <taxon>Pseudomonadati</taxon>
        <taxon>Pseudomonadota</taxon>
        <taxon>Betaproteobacteria</taxon>
        <taxon>Neisseriales</taxon>
        <taxon>Leeiaceae</taxon>
        <taxon>Leeia</taxon>
    </lineage>
</organism>
<evidence type="ECO:0000259" key="5">
    <source>
        <dbReference type="PROSITE" id="PS50932"/>
    </source>
</evidence>
<evidence type="ECO:0000256" key="4">
    <source>
        <dbReference type="ARBA" id="ARBA00023163"/>
    </source>
</evidence>
<comment type="caution">
    <text evidence="6">The sequence shown here is derived from an EMBL/GenBank/DDBJ whole genome shotgun (WGS) entry which is preliminary data.</text>
</comment>